<evidence type="ECO:0000313" key="3">
    <source>
        <dbReference type="EMBL" id="CAA9425603.1"/>
    </source>
</evidence>
<gene>
    <name evidence="3" type="ORF">AVDCRST_MAG74-3529</name>
</gene>
<feature type="transmembrane region" description="Helical" evidence="1">
    <location>
        <begin position="181"/>
        <end position="203"/>
    </location>
</feature>
<accession>A0A6J4PVV8</accession>
<feature type="transmembrane region" description="Helical" evidence="1">
    <location>
        <begin position="111"/>
        <end position="128"/>
    </location>
</feature>
<keyword evidence="1" id="KW-0472">Membrane</keyword>
<dbReference type="SMART" id="SM00014">
    <property type="entry name" value="acidPPc"/>
    <property type="match status" value="1"/>
</dbReference>
<protein>
    <recommendedName>
        <fullName evidence="2">Phosphatidic acid phosphatase type 2/haloperoxidase domain-containing protein</fullName>
    </recommendedName>
</protein>
<name>A0A6J4PVV8_9BACT</name>
<dbReference type="InterPro" id="IPR000326">
    <property type="entry name" value="PAP2/HPO"/>
</dbReference>
<evidence type="ECO:0000256" key="1">
    <source>
        <dbReference type="SAM" id="Phobius"/>
    </source>
</evidence>
<dbReference type="Pfam" id="PF01569">
    <property type="entry name" value="PAP2"/>
    <property type="match status" value="1"/>
</dbReference>
<dbReference type="SUPFAM" id="SSF48317">
    <property type="entry name" value="Acid phosphatase/Vanadium-dependent haloperoxidase"/>
    <property type="match status" value="1"/>
</dbReference>
<feature type="transmembrane region" description="Helical" evidence="1">
    <location>
        <begin position="209"/>
        <end position="230"/>
    </location>
</feature>
<feature type="domain" description="Phosphatidic acid phosphatase type 2/haloperoxidase" evidence="2">
    <location>
        <begin position="110"/>
        <end position="224"/>
    </location>
</feature>
<dbReference type="CDD" id="cd03392">
    <property type="entry name" value="PAP2_like_2"/>
    <property type="match status" value="1"/>
</dbReference>
<keyword evidence="1" id="KW-0812">Transmembrane</keyword>
<reference evidence="3" key="1">
    <citation type="submission" date="2020-02" db="EMBL/GenBank/DDBJ databases">
        <authorList>
            <person name="Meier V. D."/>
        </authorList>
    </citation>
    <scope>NUCLEOTIDE SEQUENCE</scope>
    <source>
        <strain evidence="3">AVDCRST_MAG74</strain>
    </source>
</reference>
<evidence type="ECO:0000259" key="2">
    <source>
        <dbReference type="SMART" id="SM00014"/>
    </source>
</evidence>
<dbReference type="PANTHER" id="PTHR14969:SF13">
    <property type="entry name" value="AT30094P"/>
    <property type="match status" value="1"/>
</dbReference>
<proteinExistence type="predicted"/>
<sequence>MEVNQTKHERAKARLKALSARFQALVGSILFLGLTSAVGASFFFAWLAGEVLEGDVNTFDEAVRVFVHGFASESLTTLMRFVTMLGSTLFLSVLCFSVFAVFIIKNWKRAAVLLMTTAVGAVILNFALKVSFGRLRPVPFFDTPLPDSYSFPSGHALYAACFYGALAWLVGERIQNKSLRILIWSLAVSLAFLIGLSRVYLGVHYPSDIIAGFAAAVVWILTVILTDFTLKKRNGFFKNNSA</sequence>
<organism evidence="3">
    <name type="scientific">uncultured Pyrinomonadaceae bacterium</name>
    <dbReference type="NCBI Taxonomy" id="2283094"/>
    <lineage>
        <taxon>Bacteria</taxon>
        <taxon>Pseudomonadati</taxon>
        <taxon>Acidobacteriota</taxon>
        <taxon>Blastocatellia</taxon>
        <taxon>Blastocatellales</taxon>
        <taxon>Pyrinomonadaceae</taxon>
        <taxon>environmental samples</taxon>
    </lineage>
</organism>
<feature type="transmembrane region" description="Helical" evidence="1">
    <location>
        <begin position="81"/>
        <end position="104"/>
    </location>
</feature>
<dbReference type="Gene3D" id="1.20.144.10">
    <property type="entry name" value="Phosphatidic acid phosphatase type 2/haloperoxidase"/>
    <property type="match status" value="2"/>
</dbReference>
<feature type="transmembrane region" description="Helical" evidence="1">
    <location>
        <begin position="148"/>
        <end position="169"/>
    </location>
</feature>
<feature type="transmembrane region" description="Helical" evidence="1">
    <location>
        <begin position="24"/>
        <end position="48"/>
    </location>
</feature>
<keyword evidence="1" id="KW-1133">Transmembrane helix</keyword>
<dbReference type="PANTHER" id="PTHR14969">
    <property type="entry name" value="SPHINGOSINE-1-PHOSPHATE PHOSPHOHYDROLASE"/>
    <property type="match status" value="1"/>
</dbReference>
<dbReference type="InterPro" id="IPR036938">
    <property type="entry name" value="PAP2/HPO_sf"/>
</dbReference>
<dbReference type="AlphaFoldDB" id="A0A6J4PVV8"/>
<dbReference type="EMBL" id="CADCUR010000286">
    <property type="protein sequence ID" value="CAA9425603.1"/>
    <property type="molecule type" value="Genomic_DNA"/>
</dbReference>